<evidence type="ECO:0000259" key="5">
    <source>
        <dbReference type="Pfam" id="PF00891"/>
    </source>
</evidence>
<keyword evidence="1" id="KW-0489">Methyltransferase</keyword>
<dbReference type="InterPro" id="IPR029063">
    <property type="entry name" value="SAM-dependent_MTases_sf"/>
</dbReference>
<evidence type="ECO:0000256" key="4">
    <source>
        <dbReference type="PIRSR" id="PIRSR005739-1"/>
    </source>
</evidence>
<keyword evidence="3" id="KW-0949">S-adenosyl-L-methionine</keyword>
<dbReference type="InterPro" id="IPR036388">
    <property type="entry name" value="WH-like_DNA-bd_sf"/>
</dbReference>
<protein>
    <recommendedName>
        <fullName evidence="5">O-methyltransferase C-terminal domain-containing protein</fullName>
    </recommendedName>
</protein>
<organism evidence="6">
    <name type="scientific">Heterosigma akashiwo</name>
    <name type="common">Chromophytic alga</name>
    <name type="synonym">Heterosigma carterae</name>
    <dbReference type="NCBI Taxonomy" id="2829"/>
    <lineage>
        <taxon>Eukaryota</taxon>
        <taxon>Sar</taxon>
        <taxon>Stramenopiles</taxon>
        <taxon>Ochrophyta</taxon>
        <taxon>Raphidophyceae</taxon>
        <taxon>Chattonellales</taxon>
        <taxon>Chattonellaceae</taxon>
        <taxon>Heterosigma</taxon>
    </lineage>
</organism>
<dbReference type="PANTHER" id="PTHR43712:SF2">
    <property type="entry name" value="O-METHYLTRANSFERASE CICE"/>
    <property type="match status" value="1"/>
</dbReference>
<gene>
    <name evidence="6" type="ORF">HAKA00212_LOCUS12852</name>
</gene>
<dbReference type="Gene3D" id="1.10.10.10">
    <property type="entry name" value="Winged helix-like DNA-binding domain superfamily/Winged helix DNA-binding domain"/>
    <property type="match status" value="1"/>
</dbReference>
<dbReference type="PIRSF" id="PIRSF005739">
    <property type="entry name" value="O-mtase"/>
    <property type="match status" value="1"/>
</dbReference>
<reference evidence="6" key="1">
    <citation type="submission" date="2021-01" db="EMBL/GenBank/DDBJ databases">
        <authorList>
            <person name="Corre E."/>
            <person name="Pelletier E."/>
            <person name="Niang G."/>
            <person name="Scheremetjew M."/>
            <person name="Finn R."/>
            <person name="Kale V."/>
            <person name="Holt S."/>
            <person name="Cochrane G."/>
            <person name="Meng A."/>
            <person name="Brown T."/>
            <person name="Cohen L."/>
        </authorList>
    </citation>
    <scope>NUCLEOTIDE SEQUENCE</scope>
    <source>
        <strain evidence="6">CCMP3107</strain>
    </source>
</reference>
<evidence type="ECO:0000313" key="6">
    <source>
        <dbReference type="EMBL" id="CAE0634136.1"/>
    </source>
</evidence>
<dbReference type="Pfam" id="PF00891">
    <property type="entry name" value="Methyltransf_2"/>
    <property type="match status" value="1"/>
</dbReference>
<feature type="active site" description="Proton acceptor" evidence="4">
    <location>
        <position position="219"/>
    </location>
</feature>
<name>A0A7S4D886_HETAK</name>
<dbReference type="Gene3D" id="3.40.50.150">
    <property type="entry name" value="Vaccinia Virus protein VP39"/>
    <property type="match status" value="1"/>
</dbReference>
<dbReference type="GO" id="GO:0008171">
    <property type="term" value="F:O-methyltransferase activity"/>
    <property type="evidence" value="ECO:0007669"/>
    <property type="project" value="InterPro"/>
</dbReference>
<dbReference type="InterPro" id="IPR001077">
    <property type="entry name" value="COMT_C"/>
</dbReference>
<evidence type="ECO:0000256" key="3">
    <source>
        <dbReference type="ARBA" id="ARBA00022691"/>
    </source>
</evidence>
<accession>A0A7S4D886</accession>
<dbReference type="PROSITE" id="PS51683">
    <property type="entry name" value="SAM_OMT_II"/>
    <property type="match status" value="1"/>
</dbReference>
<feature type="domain" description="O-methyltransferase C-terminal" evidence="5">
    <location>
        <begin position="85"/>
        <end position="290"/>
    </location>
</feature>
<dbReference type="AlphaFoldDB" id="A0A7S4D886"/>
<dbReference type="InterPro" id="IPR016461">
    <property type="entry name" value="COMT-like"/>
</dbReference>
<evidence type="ECO:0000256" key="1">
    <source>
        <dbReference type="ARBA" id="ARBA00022603"/>
    </source>
</evidence>
<dbReference type="EMBL" id="HBIU01027904">
    <property type="protein sequence ID" value="CAE0634136.1"/>
    <property type="molecule type" value="Transcribed_RNA"/>
</dbReference>
<evidence type="ECO:0000256" key="2">
    <source>
        <dbReference type="ARBA" id="ARBA00022679"/>
    </source>
</evidence>
<dbReference type="SUPFAM" id="SSF53335">
    <property type="entry name" value="S-adenosyl-L-methionine-dependent methyltransferases"/>
    <property type="match status" value="1"/>
</dbReference>
<keyword evidence="2" id="KW-0808">Transferase</keyword>
<dbReference type="PANTHER" id="PTHR43712">
    <property type="entry name" value="PUTATIVE (AFU_ORTHOLOGUE AFUA_4G14580)-RELATED"/>
    <property type="match status" value="1"/>
</dbReference>
<proteinExistence type="predicted"/>
<dbReference type="GO" id="GO:0032259">
    <property type="term" value="P:methylation"/>
    <property type="evidence" value="ECO:0007669"/>
    <property type="project" value="UniProtKB-KW"/>
</dbReference>
<sequence length="320" mass="35196">MDRLCGKESMFVEVSAIATEAKLHPVATQRLLRFLSTFGVCIEGDNSTFKLGDLGQLVTSSNPKSSAGRVVLEASFTHAKAWSKLPEFLATNAHVTKSAFGTESYWEMAKQDSGHLEVFIKAMASYSGEEASFLSTEQLSPSFNLSNHNTVCDLGGSDGALSKALAKRFPDQTYILADLPEVIDTLDPSTLPKNFATEAVNFLETVPMADAYLLKHIIHDWDDKECIQIFSNIKETNPSATVYIMEFGPMPPPNVPHLAKAFDVHMGVCLSGHERTQEEYDCLFTRSGYKRVAIHLLGDGHYPLYVQEIQPEGEVVVPAS</sequence>